<dbReference type="EMBL" id="VZZJ01000002">
    <property type="protein sequence ID" value="KAB1075542.1"/>
    <property type="molecule type" value="Genomic_DNA"/>
</dbReference>
<feature type="compositionally biased region" description="Basic and acidic residues" evidence="1">
    <location>
        <begin position="41"/>
        <end position="51"/>
    </location>
</feature>
<dbReference type="RefSeq" id="WP_150961605.1">
    <property type="nucleotide sequence ID" value="NZ_VZZJ01000002.1"/>
</dbReference>
<comment type="caution">
    <text evidence="2">The sequence shown here is derived from an EMBL/GenBank/DDBJ whole genome shotgun (WGS) entry which is preliminary data.</text>
</comment>
<dbReference type="AlphaFoldDB" id="A0A6N6MWA4"/>
<gene>
    <name evidence="2" type="ORF">F6X51_02335</name>
</gene>
<feature type="region of interest" description="Disordered" evidence="1">
    <location>
        <begin position="30"/>
        <end position="60"/>
    </location>
</feature>
<protein>
    <submittedName>
        <fullName evidence="2">Uncharacterized protein</fullName>
    </submittedName>
</protein>
<evidence type="ECO:0000256" key="1">
    <source>
        <dbReference type="SAM" id="MobiDB-lite"/>
    </source>
</evidence>
<organism evidence="2 3">
    <name type="scientific">Methylobacterium planeticum</name>
    <dbReference type="NCBI Taxonomy" id="2615211"/>
    <lineage>
        <taxon>Bacteria</taxon>
        <taxon>Pseudomonadati</taxon>
        <taxon>Pseudomonadota</taxon>
        <taxon>Alphaproteobacteria</taxon>
        <taxon>Hyphomicrobiales</taxon>
        <taxon>Methylobacteriaceae</taxon>
        <taxon>Methylobacterium</taxon>
    </lineage>
</organism>
<evidence type="ECO:0000313" key="3">
    <source>
        <dbReference type="Proteomes" id="UP000441523"/>
    </source>
</evidence>
<evidence type="ECO:0000313" key="2">
    <source>
        <dbReference type="EMBL" id="KAB1075542.1"/>
    </source>
</evidence>
<name>A0A6N6MWA4_9HYPH</name>
<sequence>MFRSDLDPPRTGPASDPVLYGIAAGLAELFPPVEGARGSQPRREAEAKSDSAEAADEGEA</sequence>
<keyword evidence="3" id="KW-1185">Reference proteome</keyword>
<reference evidence="2 3" key="1">
    <citation type="submission" date="2019-09" db="EMBL/GenBank/DDBJ databases">
        <title>YIM 132548 draft genome.</title>
        <authorList>
            <person name="Jiang L."/>
        </authorList>
    </citation>
    <scope>NUCLEOTIDE SEQUENCE [LARGE SCALE GENOMIC DNA]</scope>
    <source>
        <strain evidence="2 3">YIM 132548</strain>
    </source>
</reference>
<accession>A0A6N6MWA4</accession>
<proteinExistence type="predicted"/>
<dbReference type="Proteomes" id="UP000441523">
    <property type="component" value="Unassembled WGS sequence"/>
</dbReference>